<dbReference type="Gene3D" id="1.10.10.10">
    <property type="entry name" value="Winged helix-like DNA-binding domain superfamily/Winged helix DNA-binding domain"/>
    <property type="match status" value="1"/>
</dbReference>
<dbReference type="SUPFAM" id="SSF46785">
    <property type="entry name" value="Winged helix' DNA-binding domain"/>
    <property type="match status" value="1"/>
</dbReference>
<dbReference type="InterPro" id="IPR002481">
    <property type="entry name" value="FUR"/>
</dbReference>
<dbReference type="PANTHER" id="PTHR33202:SF6">
    <property type="entry name" value="ZINC UPTAKE REGULATION PROTEIN"/>
    <property type="match status" value="1"/>
</dbReference>
<evidence type="ECO:0000256" key="4">
    <source>
        <dbReference type="ARBA" id="ARBA00023015"/>
    </source>
</evidence>
<dbReference type="GO" id="GO:0000976">
    <property type="term" value="F:transcription cis-regulatory region binding"/>
    <property type="evidence" value="ECO:0007669"/>
    <property type="project" value="TreeGrafter"/>
</dbReference>
<evidence type="ECO:0000256" key="7">
    <source>
        <dbReference type="PIRSR" id="PIRSR602481-1"/>
    </source>
</evidence>
<gene>
    <name evidence="8" type="primary">zur_1</name>
    <name evidence="9" type="ORF">IHBHHGIJ_00838</name>
    <name evidence="8" type="ORF">KFEGEMFD_00313</name>
</gene>
<evidence type="ECO:0000256" key="2">
    <source>
        <dbReference type="ARBA" id="ARBA00022491"/>
    </source>
</evidence>
<dbReference type="InterPro" id="IPR036388">
    <property type="entry name" value="WH-like_DNA-bd_sf"/>
</dbReference>
<feature type="binding site" evidence="7">
    <location>
        <position position="148"/>
    </location>
    <ligand>
        <name>Zn(2+)</name>
        <dbReference type="ChEBI" id="CHEBI:29105"/>
    </ligand>
</feature>
<evidence type="ECO:0000256" key="1">
    <source>
        <dbReference type="ARBA" id="ARBA00007957"/>
    </source>
</evidence>
<dbReference type="Gene3D" id="3.30.1490.190">
    <property type="match status" value="1"/>
</dbReference>
<keyword evidence="3 7" id="KW-0862">Zinc</keyword>
<evidence type="ECO:0000313" key="11">
    <source>
        <dbReference type="Proteomes" id="UP000439591"/>
    </source>
</evidence>
<comment type="similarity">
    <text evidence="1">Belongs to the Fur family.</text>
</comment>
<reference evidence="10 11" key="1">
    <citation type="submission" date="2019-11" db="EMBL/GenBank/DDBJ databases">
        <authorList>
            <person name="Holert J."/>
        </authorList>
    </citation>
    <scope>NUCLEOTIDE SEQUENCE [LARGE SCALE GENOMIC DNA]</scope>
    <source>
        <strain evidence="8">BC3_2A</strain>
        <strain evidence="9">SB11_1A</strain>
    </source>
</reference>
<dbReference type="PANTHER" id="PTHR33202">
    <property type="entry name" value="ZINC UPTAKE REGULATION PROTEIN"/>
    <property type="match status" value="1"/>
</dbReference>
<evidence type="ECO:0000256" key="3">
    <source>
        <dbReference type="ARBA" id="ARBA00022833"/>
    </source>
</evidence>
<protein>
    <submittedName>
        <fullName evidence="8">Zinc uptake regulation protein</fullName>
    </submittedName>
</protein>
<feature type="binding site" evidence="7">
    <location>
        <position position="107"/>
    </location>
    <ligand>
        <name>Zn(2+)</name>
        <dbReference type="ChEBI" id="CHEBI:29105"/>
    </ligand>
</feature>
<evidence type="ECO:0000313" key="10">
    <source>
        <dbReference type="Proteomes" id="UP000435877"/>
    </source>
</evidence>
<dbReference type="Proteomes" id="UP000439591">
    <property type="component" value="Unassembled WGS sequence"/>
</dbReference>
<dbReference type="EMBL" id="CACSIK010000001">
    <property type="protein sequence ID" value="CAA0085417.1"/>
    <property type="molecule type" value="Genomic_DNA"/>
</dbReference>
<dbReference type="InterPro" id="IPR043135">
    <property type="entry name" value="Fur_C"/>
</dbReference>
<proteinExistence type="inferred from homology"/>
<keyword evidence="2" id="KW-0678">Repressor</keyword>
<dbReference type="GO" id="GO:0045892">
    <property type="term" value="P:negative regulation of DNA-templated transcription"/>
    <property type="evidence" value="ECO:0007669"/>
    <property type="project" value="TreeGrafter"/>
</dbReference>
<comment type="cofactor">
    <cofactor evidence="7">
        <name>Zn(2+)</name>
        <dbReference type="ChEBI" id="CHEBI:29105"/>
    </cofactor>
    <text evidence="7">Binds 1 zinc ion per subunit.</text>
</comment>
<dbReference type="GO" id="GO:0003700">
    <property type="term" value="F:DNA-binding transcription factor activity"/>
    <property type="evidence" value="ECO:0007669"/>
    <property type="project" value="InterPro"/>
</dbReference>
<evidence type="ECO:0000313" key="9">
    <source>
        <dbReference type="EMBL" id="CAA0085417.1"/>
    </source>
</evidence>
<dbReference type="GO" id="GO:0005829">
    <property type="term" value="C:cytosol"/>
    <property type="evidence" value="ECO:0007669"/>
    <property type="project" value="TreeGrafter"/>
</dbReference>
<dbReference type="AlphaFoldDB" id="A0A5S9MU19"/>
<dbReference type="RefSeq" id="WP_159267498.1">
    <property type="nucleotide sequence ID" value="NZ_CACSIK010000001.1"/>
</dbReference>
<dbReference type="GO" id="GO:0008270">
    <property type="term" value="F:zinc ion binding"/>
    <property type="evidence" value="ECO:0007669"/>
    <property type="project" value="TreeGrafter"/>
</dbReference>
<keyword evidence="6" id="KW-0804">Transcription</keyword>
<keyword evidence="4" id="KW-0805">Transcription regulation</keyword>
<name>A0A5S9MU19_9GAMM</name>
<dbReference type="Proteomes" id="UP000435877">
    <property type="component" value="Unassembled WGS sequence"/>
</dbReference>
<keyword evidence="7" id="KW-0479">Metal-binding</keyword>
<evidence type="ECO:0000256" key="6">
    <source>
        <dbReference type="ARBA" id="ARBA00023163"/>
    </source>
</evidence>
<organism evidence="8 11">
    <name type="scientific">Zhongshania aliphaticivorans</name>
    <dbReference type="NCBI Taxonomy" id="1470434"/>
    <lineage>
        <taxon>Bacteria</taxon>
        <taxon>Pseudomonadati</taxon>
        <taxon>Pseudomonadota</taxon>
        <taxon>Gammaproteobacteria</taxon>
        <taxon>Cellvibrionales</taxon>
        <taxon>Spongiibacteraceae</taxon>
        <taxon>Zhongshania</taxon>
    </lineage>
</organism>
<feature type="binding site" evidence="7">
    <location>
        <position position="145"/>
    </location>
    <ligand>
        <name>Zn(2+)</name>
        <dbReference type="ChEBI" id="CHEBI:29105"/>
    </ligand>
</feature>
<accession>A0A5S9MU19</accession>
<dbReference type="OrthoDB" id="9801127at2"/>
<keyword evidence="5" id="KW-0238">DNA-binding</keyword>
<feature type="binding site" evidence="7">
    <location>
        <position position="104"/>
    </location>
    <ligand>
        <name>Zn(2+)</name>
        <dbReference type="ChEBI" id="CHEBI:29105"/>
    </ligand>
</feature>
<dbReference type="Pfam" id="PF01475">
    <property type="entry name" value="FUR"/>
    <property type="match status" value="1"/>
</dbReference>
<evidence type="ECO:0000256" key="5">
    <source>
        <dbReference type="ARBA" id="ARBA00023125"/>
    </source>
</evidence>
<keyword evidence="10" id="KW-1185">Reference proteome</keyword>
<sequence length="153" mass="17193">MSNINTILNDAEKSCQTTGARLTDKRKKVLTGLLQSSKALSAYELVDYWREEFNESIPPMSVYRILDFLEGENLVHKLKLANKYVACSHISCNHAHEIPQFLICDACGVVKEIGIKKDLINTLEHNVEEAGYKLQSPQLELHCLCQDCANKAA</sequence>
<evidence type="ECO:0000313" key="8">
    <source>
        <dbReference type="EMBL" id="CAA0080733.1"/>
    </source>
</evidence>
<dbReference type="EMBL" id="CACSIM010000001">
    <property type="protein sequence ID" value="CAA0080733.1"/>
    <property type="molecule type" value="Genomic_DNA"/>
</dbReference>
<dbReference type="GO" id="GO:1900376">
    <property type="term" value="P:regulation of secondary metabolite biosynthetic process"/>
    <property type="evidence" value="ECO:0007669"/>
    <property type="project" value="TreeGrafter"/>
</dbReference>
<dbReference type="InterPro" id="IPR036390">
    <property type="entry name" value="WH_DNA-bd_sf"/>
</dbReference>